<organism evidence="1 2">
    <name type="scientific">Coniosporium uncinatum</name>
    <dbReference type="NCBI Taxonomy" id="93489"/>
    <lineage>
        <taxon>Eukaryota</taxon>
        <taxon>Fungi</taxon>
        <taxon>Dikarya</taxon>
        <taxon>Ascomycota</taxon>
        <taxon>Pezizomycotina</taxon>
        <taxon>Dothideomycetes</taxon>
        <taxon>Dothideomycetes incertae sedis</taxon>
        <taxon>Coniosporium</taxon>
    </lineage>
</organism>
<name>A0ACC3CYN4_9PEZI</name>
<proteinExistence type="predicted"/>
<evidence type="ECO:0000313" key="1">
    <source>
        <dbReference type="EMBL" id="KAK3059256.1"/>
    </source>
</evidence>
<dbReference type="Proteomes" id="UP001186974">
    <property type="component" value="Unassembled WGS sequence"/>
</dbReference>
<sequence>MDCAPDGVTRSCIVFNKQFPGPLIEANFGDMIEIKVTNELDDEGTSIHWHGILQSKYPFMDGVPSVHQCPIIPGSTFTYRFQADLYGTSWYHSHYSAQYAGGAAGPMVIHGPKHAEYDIDMGPIMLSDWYHDNYFSLVNKTMNAPPPGKPIPSNNNLIQGKMQYPCANTTMQCTPNAGIAKFQFQSGKKHLLRLVNTGADAMQKFTLDNHSFTVIANDMVPCQPYETDVITLGVGQRADVIVQALDEPEGAFWMRSSTGTNGTLSCSVTDGISPDALAAVYYESADQTQAPESTSSLTDDQLYYCGNDALTVTEPTVEIKPSLNVTTTQRIDVTLGNNGTNFLWFMNNVSFRADFSRSLLAEAVDQEYEYQDNWNVYDFGNVETIRLVVYNHFPFSSHPMHLHGHNFWVMEEGFGEWSGSLSQTHNPLRRDTQILQKAQSFTVPSYTVFQFDTDNAGMWPFHCHLAWHVSAGLYINILERTEEIYKQRKVPAEIEQTCRDWAWWSEHNFVNQIDSGL</sequence>
<comment type="caution">
    <text evidence="1">The sequence shown here is derived from an EMBL/GenBank/DDBJ whole genome shotgun (WGS) entry which is preliminary data.</text>
</comment>
<protein>
    <submittedName>
        <fullName evidence="1">Uncharacterized protein</fullName>
    </submittedName>
</protein>
<keyword evidence="2" id="KW-1185">Reference proteome</keyword>
<reference evidence="1" key="1">
    <citation type="submission" date="2024-09" db="EMBL/GenBank/DDBJ databases">
        <title>Black Yeasts Isolated from many extreme environments.</title>
        <authorList>
            <person name="Coleine C."/>
            <person name="Stajich J.E."/>
            <person name="Selbmann L."/>
        </authorList>
    </citation>
    <scope>NUCLEOTIDE SEQUENCE</scope>
    <source>
        <strain evidence="1">CCFEE 5737</strain>
    </source>
</reference>
<dbReference type="EMBL" id="JAWDJW010009580">
    <property type="protein sequence ID" value="KAK3059256.1"/>
    <property type="molecule type" value="Genomic_DNA"/>
</dbReference>
<evidence type="ECO:0000313" key="2">
    <source>
        <dbReference type="Proteomes" id="UP001186974"/>
    </source>
</evidence>
<accession>A0ACC3CYN4</accession>
<gene>
    <name evidence="1" type="ORF">LTS18_011283</name>
</gene>